<comment type="caution">
    <text evidence="1">The sequence shown here is derived from an EMBL/GenBank/DDBJ whole genome shotgun (WGS) entry which is preliminary data.</text>
</comment>
<dbReference type="GO" id="GO:0005549">
    <property type="term" value="F:odorant binding"/>
    <property type="evidence" value="ECO:0007669"/>
    <property type="project" value="InterPro"/>
</dbReference>
<dbReference type="Pfam" id="PF01395">
    <property type="entry name" value="PBP_GOBP"/>
    <property type="match status" value="1"/>
</dbReference>
<organism evidence="1 2">
    <name type="scientific">Aquatica leii</name>
    <dbReference type="NCBI Taxonomy" id="1421715"/>
    <lineage>
        <taxon>Eukaryota</taxon>
        <taxon>Metazoa</taxon>
        <taxon>Ecdysozoa</taxon>
        <taxon>Arthropoda</taxon>
        <taxon>Hexapoda</taxon>
        <taxon>Insecta</taxon>
        <taxon>Pterygota</taxon>
        <taxon>Neoptera</taxon>
        <taxon>Endopterygota</taxon>
        <taxon>Coleoptera</taxon>
        <taxon>Polyphaga</taxon>
        <taxon>Elateriformia</taxon>
        <taxon>Elateroidea</taxon>
        <taxon>Lampyridae</taxon>
        <taxon>Luciolinae</taxon>
        <taxon>Aquatica</taxon>
    </lineage>
</organism>
<protein>
    <submittedName>
        <fullName evidence="1">Uncharacterized protein</fullName>
    </submittedName>
</protein>
<name>A0AAN7SSD2_9COLE</name>
<sequence>MGEFTSQAAEGVEQMGLNVTVQDLISVVFATMKEVKSTKKPSINVEFGGDGVIVKPKDVGDDQNVIDDLNNIMLIDTDHDDCEKLVNFNTVHLTIVMHFYTFYCALLICFAQVFPHDFPDEVFTKEYLECMKKLELNKQDVNNMMDKDFFIAKGNSKTNEYIECCAMSKKLIGDSGEINRDVLYHDVFNIVLPLLKKTKDSEVANKIIDECIDNLKDNSADRFVNLHNCIVNAAKKYGK</sequence>
<dbReference type="InterPro" id="IPR036728">
    <property type="entry name" value="PBP_GOBP_sf"/>
</dbReference>
<accession>A0AAN7SSD2</accession>
<keyword evidence="2" id="KW-1185">Reference proteome</keyword>
<dbReference type="AlphaFoldDB" id="A0AAN7SSD2"/>
<dbReference type="Proteomes" id="UP001353858">
    <property type="component" value="Unassembled WGS sequence"/>
</dbReference>
<evidence type="ECO:0000313" key="2">
    <source>
        <dbReference type="Proteomes" id="UP001353858"/>
    </source>
</evidence>
<proteinExistence type="predicted"/>
<reference evidence="2" key="1">
    <citation type="submission" date="2023-01" db="EMBL/GenBank/DDBJ databases">
        <title>Key to firefly adult light organ development and bioluminescence: homeobox transcription factors regulate luciferase expression and transportation to peroxisome.</title>
        <authorList>
            <person name="Fu X."/>
        </authorList>
    </citation>
    <scope>NUCLEOTIDE SEQUENCE [LARGE SCALE GENOMIC DNA]</scope>
</reference>
<dbReference type="EMBL" id="JARPUR010000001">
    <property type="protein sequence ID" value="KAK4883740.1"/>
    <property type="molecule type" value="Genomic_DNA"/>
</dbReference>
<evidence type="ECO:0000313" key="1">
    <source>
        <dbReference type="EMBL" id="KAK4883740.1"/>
    </source>
</evidence>
<dbReference type="SUPFAM" id="SSF47565">
    <property type="entry name" value="Insect pheromone/odorant-binding proteins"/>
    <property type="match status" value="1"/>
</dbReference>
<dbReference type="InterPro" id="IPR006170">
    <property type="entry name" value="PBP/GOBP"/>
</dbReference>
<dbReference type="Gene3D" id="1.10.238.20">
    <property type="entry name" value="Pheromone/general odorant binding protein domain"/>
    <property type="match status" value="1"/>
</dbReference>
<gene>
    <name evidence="1" type="ORF">RN001_000011</name>
</gene>